<evidence type="ECO:0000256" key="1">
    <source>
        <dbReference type="SAM" id="MobiDB-lite"/>
    </source>
</evidence>
<keyword evidence="3" id="KW-1185">Reference proteome</keyword>
<evidence type="ECO:0000313" key="2">
    <source>
        <dbReference type="EMBL" id="KAK7746855.1"/>
    </source>
</evidence>
<comment type="caution">
    <text evidence="2">The sequence shown here is derived from an EMBL/GenBank/DDBJ whole genome shotgun (WGS) entry which is preliminary data.</text>
</comment>
<feature type="compositionally biased region" description="Basic and acidic residues" evidence="1">
    <location>
        <begin position="204"/>
        <end position="225"/>
    </location>
</feature>
<feature type="region of interest" description="Disordered" evidence="1">
    <location>
        <begin position="160"/>
        <end position="187"/>
    </location>
</feature>
<dbReference type="AlphaFoldDB" id="A0AAN9YLL6"/>
<gene>
    <name evidence="2" type="ORF">SLS53_002043</name>
</gene>
<name>A0AAN9YLL6_9PEZI</name>
<reference evidence="2 3" key="1">
    <citation type="journal article" date="2023" name="PLoS ONE">
        <title>Cytospora paraplurivora sp. nov. isolated from orchards with fruit tree decline syndrome in Ontario, Canada.</title>
        <authorList>
            <person name="Ilyukhin E."/>
            <person name="Nguyen H.D.T."/>
            <person name="Castle A.J."/>
            <person name="Ellouze W."/>
        </authorList>
    </citation>
    <scope>NUCLEOTIDE SEQUENCE [LARGE SCALE GENOMIC DNA]</scope>
    <source>
        <strain evidence="2 3">FDS-564</strain>
    </source>
</reference>
<evidence type="ECO:0000313" key="3">
    <source>
        <dbReference type="Proteomes" id="UP001320245"/>
    </source>
</evidence>
<feature type="compositionally biased region" description="Basic residues" evidence="1">
    <location>
        <begin position="226"/>
        <end position="237"/>
    </location>
</feature>
<organism evidence="2 3">
    <name type="scientific">Cytospora paraplurivora</name>
    <dbReference type="NCBI Taxonomy" id="2898453"/>
    <lineage>
        <taxon>Eukaryota</taxon>
        <taxon>Fungi</taxon>
        <taxon>Dikarya</taxon>
        <taxon>Ascomycota</taxon>
        <taxon>Pezizomycotina</taxon>
        <taxon>Sordariomycetes</taxon>
        <taxon>Sordariomycetidae</taxon>
        <taxon>Diaporthales</taxon>
        <taxon>Cytosporaceae</taxon>
        <taxon>Cytospora</taxon>
    </lineage>
</organism>
<dbReference type="EMBL" id="JAJSPL020000005">
    <property type="protein sequence ID" value="KAK7746855.1"/>
    <property type="molecule type" value="Genomic_DNA"/>
</dbReference>
<sequence length="237" mass="26724">MASPEPLPINPDDLIRRLNIVREQQRMQDMKLAQKVRRQNSELYKLGRKLHLRGRKNAEPASIDEATKSPLSISSSDGESRKSTRWGFRSNPTGPSDDDDTSTTAECSPQYTNTISPRTTSTRQAQPRRTFGSKKHGISHQIDQTHAPMVLDLKDINEEGDGHIEDSKENCPPSWDQTESSEAKPRGLQLLKRITSVSALKPRRGSDGREASRIRSEPIKEEPAAHRKTAPFLKIRR</sequence>
<accession>A0AAN9YLL6</accession>
<feature type="compositionally biased region" description="Polar residues" evidence="1">
    <location>
        <begin position="105"/>
        <end position="127"/>
    </location>
</feature>
<feature type="region of interest" description="Disordered" evidence="1">
    <location>
        <begin position="200"/>
        <end position="237"/>
    </location>
</feature>
<dbReference type="Proteomes" id="UP001320245">
    <property type="component" value="Unassembled WGS sequence"/>
</dbReference>
<protein>
    <submittedName>
        <fullName evidence="2">Uncharacterized protein</fullName>
    </submittedName>
</protein>
<feature type="compositionally biased region" description="Basic and acidic residues" evidence="1">
    <location>
        <begin position="160"/>
        <end position="169"/>
    </location>
</feature>
<proteinExistence type="predicted"/>
<feature type="region of interest" description="Disordered" evidence="1">
    <location>
        <begin position="47"/>
        <end position="147"/>
    </location>
</feature>